<gene>
    <name evidence="1" type="ORF">F2P81_011954</name>
</gene>
<proteinExistence type="predicted"/>
<comment type="caution">
    <text evidence="1">The sequence shown here is derived from an EMBL/GenBank/DDBJ whole genome shotgun (WGS) entry which is preliminary data.</text>
</comment>
<dbReference type="AlphaFoldDB" id="A0A6A4T3A1"/>
<accession>A0A6A4T3A1</accession>
<evidence type="ECO:0000313" key="1">
    <source>
        <dbReference type="EMBL" id="KAF0036642.1"/>
    </source>
</evidence>
<sequence length="75" mass="8375">MFCSVLVDIGLMQDKLTLSTEQRNKVLQLWNAVEDISVGRLDWEMLFQCCPPSVSWCSPDCVQSMGLGDFGDGDD</sequence>
<dbReference type="Proteomes" id="UP000438429">
    <property type="component" value="Unassembled WGS sequence"/>
</dbReference>
<dbReference type="EMBL" id="VEVO01000010">
    <property type="protein sequence ID" value="KAF0036642.1"/>
    <property type="molecule type" value="Genomic_DNA"/>
</dbReference>
<reference evidence="1 2" key="1">
    <citation type="submission" date="2019-06" db="EMBL/GenBank/DDBJ databases">
        <title>Draft genomes of female and male turbot (Scophthalmus maximus).</title>
        <authorList>
            <person name="Xu H."/>
            <person name="Xu X.-W."/>
            <person name="Shao C."/>
            <person name="Chen S."/>
        </authorList>
    </citation>
    <scope>NUCLEOTIDE SEQUENCE [LARGE SCALE GENOMIC DNA]</scope>
    <source>
        <strain evidence="1">Ysfricsl-2016a</strain>
        <tissue evidence="1">Blood</tissue>
    </source>
</reference>
<evidence type="ECO:0000313" key="2">
    <source>
        <dbReference type="Proteomes" id="UP000438429"/>
    </source>
</evidence>
<protein>
    <submittedName>
        <fullName evidence="1">Uncharacterized protein</fullName>
    </submittedName>
</protein>
<name>A0A6A4T3A1_SCOMX</name>
<organism evidence="1 2">
    <name type="scientific">Scophthalmus maximus</name>
    <name type="common">Turbot</name>
    <name type="synonym">Psetta maxima</name>
    <dbReference type="NCBI Taxonomy" id="52904"/>
    <lineage>
        <taxon>Eukaryota</taxon>
        <taxon>Metazoa</taxon>
        <taxon>Chordata</taxon>
        <taxon>Craniata</taxon>
        <taxon>Vertebrata</taxon>
        <taxon>Euteleostomi</taxon>
        <taxon>Actinopterygii</taxon>
        <taxon>Neopterygii</taxon>
        <taxon>Teleostei</taxon>
        <taxon>Neoteleostei</taxon>
        <taxon>Acanthomorphata</taxon>
        <taxon>Carangaria</taxon>
        <taxon>Pleuronectiformes</taxon>
        <taxon>Pleuronectoidei</taxon>
        <taxon>Scophthalmidae</taxon>
        <taxon>Scophthalmus</taxon>
    </lineage>
</organism>